<reference evidence="2 3" key="1">
    <citation type="submission" date="2019-10" db="EMBL/GenBank/DDBJ databases">
        <title>Rudanella paleaurantiibacter sp. nov., isolated from sludge.</title>
        <authorList>
            <person name="Xu S.Q."/>
        </authorList>
    </citation>
    <scope>NUCLEOTIDE SEQUENCE [LARGE SCALE GENOMIC DNA]</scope>
    <source>
        <strain evidence="2 3">HX-22-17</strain>
    </source>
</reference>
<evidence type="ECO:0000256" key="1">
    <source>
        <dbReference type="SAM" id="Phobius"/>
    </source>
</evidence>
<dbReference type="RefSeq" id="WP_152126019.1">
    <property type="nucleotide sequence ID" value="NZ_WELI01000009.1"/>
</dbReference>
<feature type="transmembrane region" description="Helical" evidence="1">
    <location>
        <begin position="160"/>
        <end position="184"/>
    </location>
</feature>
<feature type="transmembrane region" description="Helical" evidence="1">
    <location>
        <begin position="88"/>
        <end position="108"/>
    </location>
</feature>
<proteinExistence type="predicted"/>
<keyword evidence="1" id="KW-0472">Membrane</keyword>
<sequence length="203" mass="22615">MHRLHYVAGLIMTVFISIHLLNHLASLYGPEQHIATMHTLRSVYRHPVMETLLLGAVLVQMVSGWRLFRATRHTATGFFPKLHRWTGLYLALFFLIHLSAVLGGRLVLHLDTNFYFGVAGLNTFPLNLFFVPYYGLAIISFFGHVAAIHQKKMTRTVASLSPTAQAGVILAVGAVLTVVIFYGLTNGFRGVAIPAEYRVLVNQ</sequence>
<feature type="transmembrane region" description="Helical" evidence="1">
    <location>
        <begin position="7"/>
        <end position="28"/>
    </location>
</feature>
<organism evidence="2 3">
    <name type="scientific">Rudanella paleaurantiibacter</name>
    <dbReference type="NCBI Taxonomy" id="2614655"/>
    <lineage>
        <taxon>Bacteria</taxon>
        <taxon>Pseudomonadati</taxon>
        <taxon>Bacteroidota</taxon>
        <taxon>Cytophagia</taxon>
        <taxon>Cytophagales</taxon>
        <taxon>Cytophagaceae</taxon>
        <taxon>Rudanella</taxon>
    </lineage>
</organism>
<keyword evidence="1" id="KW-0812">Transmembrane</keyword>
<accession>A0A7J5TV87</accession>
<evidence type="ECO:0008006" key="4">
    <source>
        <dbReference type="Google" id="ProtNLM"/>
    </source>
</evidence>
<feature type="transmembrane region" description="Helical" evidence="1">
    <location>
        <begin position="48"/>
        <end position="68"/>
    </location>
</feature>
<evidence type="ECO:0000313" key="3">
    <source>
        <dbReference type="Proteomes" id="UP000488299"/>
    </source>
</evidence>
<dbReference type="EMBL" id="WELI01000009">
    <property type="protein sequence ID" value="KAB7728070.1"/>
    <property type="molecule type" value="Genomic_DNA"/>
</dbReference>
<keyword evidence="3" id="KW-1185">Reference proteome</keyword>
<dbReference type="Proteomes" id="UP000488299">
    <property type="component" value="Unassembled WGS sequence"/>
</dbReference>
<name>A0A7J5TV87_9BACT</name>
<protein>
    <recommendedName>
        <fullName evidence="4">DUF4405 domain-containing protein</fullName>
    </recommendedName>
</protein>
<comment type="caution">
    <text evidence="2">The sequence shown here is derived from an EMBL/GenBank/DDBJ whole genome shotgun (WGS) entry which is preliminary data.</text>
</comment>
<keyword evidence="1" id="KW-1133">Transmembrane helix</keyword>
<dbReference type="AlphaFoldDB" id="A0A7J5TV87"/>
<feature type="transmembrane region" description="Helical" evidence="1">
    <location>
        <begin position="128"/>
        <end position="148"/>
    </location>
</feature>
<evidence type="ECO:0000313" key="2">
    <source>
        <dbReference type="EMBL" id="KAB7728070.1"/>
    </source>
</evidence>
<gene>
    <name evidence="2" type="ORF">F5984_20170</name>
</gene>